<dbReference type="GO" id="GO:0070917">
    <property type="term" value="F:inositol phosphoceramide synthase regulator activity"/>
    <property type="evidence" value="ECO:0007669"/>
    <property type="project" value="InterPro"/>
</dbReference>
<name>A0A9N9U5I1_9HYPO</name>
<feature type="transmembrane region" description="Helical" evidence="1">
    <location>
        <begin position="16"/>
        <end position="36"/>
    </location>
</feature>
<dbReference type="GO" id="GO:0070916">
    <property type="term" value="C:inositol phosphoceramide synthase complex"/>
    <property type="evidence" value="ECO:0007669"/>
    <property type="project" value="TreeGrafter"/>
</dbReference>
<feature type="transmembrane region" description="Helical" evidence="1">
    <location>
        <begin position="56"/>
        <end position="76"/>
    </location>
</feature>
<keyword evidence="1" id="KW-0812">Transmembrane</keyword>
<keyword evidence="1" id="KW-0472">Membrane</keyword>
<evidence type="ECO:0008006" key="4">
    <source>
        <dbReference type="Google" id="ProtNLM"/>
    </source>
</evidence>
<feature type="transmembrane region" description="Helical" evidence="1">
    <location>
        <begin position="152"/>
        <end position="176"/>
    </location>
</feature>
<keyword evidence="1" id="KW-1133">Transmembrane helix</keyword>
<evidence type="ECO:0000313" key="2">
    <source>
        <dbReference type="EMBL" id="CAG9977903.1"/>
    </source>
</evidence>
<dbReference type="Proteomes" id="UP000754883">
    <property type="component" value="Unassembled WGS sequence"/>
</dbReference>
<keyword evidence="3" id="KW-1185">Reference proteome</keyword>
<accession>A0A9N9U5I1</accession>
<dbReference type="OrthoDB" id="9989112at2759"/>
<reference evidence="2 3" key="2">
    <citation type="submission" date="2021-10" db="EMBL/GenBank/DDBJ databases">
        <authorList>
            <person name="Piombo E."/>
        </authorList>
    </citation>
    <scope>NUCLEOTIDE SEQUENCE [LARGE SCALE GENOMIC DNA]</scope>
</reference>
<reference evidence="3" key="1">
    <citation type="submission" date="2019-06" db="EMBL/GenBank/DDBJ databases">
        <authorList>
            <person name="Broberg M."/>
        </authorList>
    </citation>
    <scope>NUCLEOTIDE SEQUENCE [LARGE SCALE GENOMIC DNA]</scope>
</reference>
<dbReference type="Pfam" id="PF08552">
    <property type="entry name" value="Kei1"/>
    <property type="match status" value="1"/>
</dbReference>
<proteinExistence type="predicted"/>
<protein>
    <recommendedName>
        <fullName evidence="4">Inositol phoshorylceramide synthase regulatory subunit kei1</fullName>
    </recommendedName>
</protein>
<dbReference type="EMBL" id="CABFNO020001298">
    <property type="protein sequence ID" value="CAG9977903.1"/>
    <property type="molecule type" value="Genomic_DNA"/>
</dbReference>
<dbReference type="InterPro" id="IPR013862">
    <property type="entry name" value="Kei1"/>
</dbReference>
<dbReference type="AlphaFoldDB" id="A0A9N9U5I1"/>
<feature type="transmembrane region" description="Helical" evidence="1">
    <location>
        <begin position="88"/>
        <end position="110"/>
    </location>
</feature>
<sequence>MSRFTSLYLRVPRPKTLFGFISLQTATELISLALVFNKVTGFYGLLAILTGFQLSLLQFTTYLYSIAVLVALAFLIPHIRKQSPFECLMLAWIYILDTIINTFDTAAFGLEWYFATGASDSADNVNDIVAEGIETLKEQTALHGAAVPHETAASMVLIILLTLIRVYFCVVIMAYAQQVLQKYMQLMILEAGPDVMVDDKDGPFAAELPDGEGRRGALGRMMVSIGRGYWLDSGKLHDEGWAGERVSKAGPSSYTEDV</sequence>
<dbReference type="PANTHER" id="PTHR28077:SF1">
    <property type="entry name" value="INOSITOL PHOSPHORYLCERAMIDE SYNTHASE REGULATORY SUBUNIT KEI1"/>
    <property type="match status" value="1"/>
</dbReference>
<evidence type="ECO:0000256" key="1">
    <source>
        <dbReference type="SAM" id="Phobius"/>
    </source>
</evidence>
<comment type="caution">
    <text evidence="2">The sequence shown here is derived from an EMBL/GenBank/DDBJ whole genome shotgun (WGS) entry which is preliminary data.</text>
</comment>
<dbReference type="PANTHER" id="PTHR28077">
    <property type="entry name" value="INOSITOL PHOSPHORYLCERAMIDE SYNTHASE REGULATORY SUBUNIT KEI1"/>
    <property type="match status" value="1"/>
</dbReference>
<organism evidence="2 3">
    <name type="scientific">Clonostachys byssicola</name>
    <dbReference type="NCBI Taxonomy" id="160290"/>
    <lineage>
        <taxon>Eukaryota</taxon>
        <taxon>Fungi</taxon>
        <taxon>Dikarya</taxon>
        <taxon>Ascomycota</taxon>
        <taxon>Pezizomycotina</taxon>
        <taxon>Sordariomycetes</taxon>
        <taxon>Hypocreomycetidae</taxon>
        <taxon>Hypocreales</taxon>
        <taxon>Bionectriaceae</taxon>
        <taxon>Clonostachys</taxon>
    </lineage>
</organism>
<dbReference type="GO" id="GO:0006673">
    <property type="term" value="P:inositol phosphoceramide metabolic process"/>
    <property type="evidence" value="ECO:0007669"/>
    <property type="project" value="InterPro"/>
</dbReference>
<gene>
    <name evidence="2" type="ORF">CBYS24578_00008939</name>
</gene>
<evidence type="ECO:0000313" key="3">
    <source>
        <dbReference type="Proteomes" id="UP000754883"/>
    </source>
</evidence>
<dbReference type="GO" id="GO:0000139">
    <property type="term" value="C:Golgi membrane"/>
    <property type="evidence" value="ECO:0007669"/>
    <property type="project" value="TreeGrafter"/>
</dbReference>